<keyword evidence="6 15" id="KW-0547">Nucleotide-binding</keyword>
<keyword evidence="3 15" id="KW-0963">Cytoplasm</keyword>
<evidence type="ECO:0000313" key="19">
    <source>
        <dbReference type="Proteomes" id="UP001174908"/>
    </source>
</evidence>
<dbReference type="Gene3D" id="3.40.50.2300">
    <property type="match status" value="1"/>
</dbReference>
<dbReference type="InterPro" id="IPR027417">
    <property type="entry name" value="P-loop_NTPase"/>
</dbReference>
<gene>
    <name evidence="15 18" type="primary">ntrC</name>
    <name evidence="18" type="ORF">QTH91_13625</name>
</gene>
<comment type="function">
    <text evidence="15">Member of the two-component regulatory system NtrB/NtrC, which controls expression of the nitrogen-regulated (ntr) genes in response to nitrogen limitation. Phosphorylated NtrC binds directly to DNA and stimulates the formation of open promoter-sigma54-RNA polymerase complexes.</text>
</comment>
<keyword evidence="7 15" id="KW-0067">ATP-binding</keyword>
<dbReference type="PROSITE" id="PS00675">
    <property type="entry name" value="SIGMA54_INTERACT_1"/>
    <property type="match status" value="1"/>
</dbReference>
<dbReference type="InterPro" id="IPR025662">
    <property type="entry name" value="Sigma_54_int_dom_ATP-bd_1"/>
</dbReference>
<dbReference type="InterPro" id="IPR002197">
    <property type="entry name" value="HTH_Fis"/>
</dbReference>
<keyword evidence="4 15" id="KW-0678">Repressor</keyword>
<dbReference type="InterPro" id="IPR002078">
    <property type="entry name" value="Sigma_54_int"/>
</dbReference>
<dbReference type="InterPro" id="IPR011006">
    <property type="entry name" value="CheY-like_superfamily"/>
</dbReference>
<evidence type="ECO:0000256" key="5">
    <source>
        <dbReference type="ARBA" id="ARBA00022553"/>
    </source>
</evidence>
<reference evidence="18" key="1">
    <citation type="submission" date="2023-06" db="EMBL/GenBank/DDBJ databases">
        <authorList>
            <person name="Jiang Y."/>
            <person name="Liu Q."/>
        </authorList>
    </citation>
    <scope>NUCLEOTIDE SEQUENCE</scope>
    <source>
        <strain evidence="18">CGMCC 1.12089</strain>
    </source>
</reference>
<dbReference type="PROSITE" id="PS00676">
    <property type="entry name" value="SIGMA54_INTERACT_2"/>
    <property type="match status" value="1"/>
</dbReference>
<proteinExistence type="predicted"/>
<comment type="subcellular location">
    <subcellularLocation>
        <location evidence="1 15">Cytoplasm</location>
    </subcellularLocation>
</comment>
<dbReference type="InterPro" id="IPR025944">
    <property type="entry name" value="Sigma_54_int_dom_CS"/>
</dbReference>
<feature type="modified residue" description="4-aspartylphosphate" evidence="14">
    <location>
        <position position="58"/>
    </location>
</feature>
<dbReference type="PROSITE" id="PS50045">
    <property type="entry name" value="SIGMA54_INTERACT_4"/>
    <property type="match status" value="1"/>
</dbReference>
<dbReference type="RefSeq" id="WP_286660595.1">
    <property type="nucleotide sequence ID" value="NZ_JASZYV010000002.1"/>
</dbReference>
<evidence type="ECO:0000256" key="2">
    <source>
        <dbReference type="ARBA" id="ARBA00019059"/>
    </source>
</evidence>
<dbReference type="SMART" id="SM00448">
    <property type="entry name" value="REC"/>
    <property type="match status" value="1"/>
</dbReference>
<dbReference type="InterPro" id="IPR009057">
    <property type="entry name" value="Homeodomain-like_sf"/>
</dbReference>
<evidence type="ECO:0000259" key="16">
    <source>
        <dbReference type="PROSITE" id="PS50045"/>
    </source>
</evidence>
<dbReference type="Pfam" id="PF00158">
    <property type="entry name" value="Sigma54_activat"/>
    <property type="match status" value="1"/>
</dbReference>
<evidence type="ECO:0000256" key="1">
    <source>
        <dbReference type="ARBA" id="ARBA00004496"/>
    </source>
</evidence>
<evidence type="ECO:0000256" key="15">
    <source>
        <dbReference type="RuleBase" id="RU365013"/>
    </source>
</evidence>
<evidence type="ECO:0000256" key="12">
    <source>
        <dbReference type="ARBA" id="ARBA00023163"/>
    </source>
</evidence>
<evidence type="ECO:0000256" key="6">
    <source>
        <dbReference type="ARBA" id="ARBA00022741"/>
    </source>
</evidence>
<dbReference type="PROSITE" id="PS00688">
    <property type="entry name" value="SIGMA54_INTERACT_3"/>
    <property type="match status" value="1"/>
</dbReference>
<dbReference type="InterPro" id="IPR025943">
    <property type="entry name" value="Sigma_54_int_dom_ATP-bd_2"/>
</dbReference>
<dbReference type="PANTHER" id="PTHR32071">
    <property type="entry name" value="TRANSCRIPTIONAL REGULATORY PROTEIN"/>
    <property type="match status" value="1"/>
</dbReference>
<dbReference type="Gene3D" id="3.40.50.300">
    <property type="entry name" value="P-loop containing nucleotide triphosphate hydrolases"/>
    <property type="match status" value="1"/>
</dbReference>
<dbReference type="CDD" id="cd00009">
    <property type="entry name" value="AAA"/>
    <property type="match status" value="1"/>
</dbReference>
<dbReference type="SUPFAM" id="SSF52172">
    <property type="entry name" value="CheY-like"/>
    <property type="match status" value="1"/>
</dbReference>
<dbReference type="EMBL" id="JASZYV010000002">
    <property type="protein sequence ID" value="MDM0045527.1"/>
    <property type="molecule type" value="Genomic_DNA"/>
</dbReference>
<keyword evidence="19" id="KW-1185">Reference proteome</keyword>
<evidence type="ECO:0000313" key="18">
    <source>
        <dbReference type="EMBL" id="MDM0045527.1"/>
    </source>
</evidence>
<comment type="caution">
    <text evidence="18">The sequence shown here is derived from an EMBL/GenBank/DDBJ whole genome shotgun (WGS) entry which is preliminary data.</text>
</comment>
<evidence type="ECO:0000256" key="11">
    <source>
        <dbReference type="ARBA" id="ARBA00023159"/>
    </source>
</evidence>
<dbReference type="InterPro" id="IPR010114">
    <property type="entry name" value="Transcript_reg_NtrC"/>
</dbReference>
<dbReference type="SUPFAM" id="SSF46689">
    <property type="entry name" value="Homeodomain-like"/>
    <property type="match status" value="1"/>
</dbReference>
<dbReference type="Gene3D" id="1.10.8.60">
    <property type="match status" value="1"/>
</dbReference>
<dbReference type="InterPro" id="IPR003593">
    <property type="entry name" value="AAA+_ATPase"/>
</dbReference>
<protein>
    <recommendedName>
        <fullName evidence="2 15">DNA-binding transcriptional regulator NtrC</fullName>
    </recommendedName>
    <alternativeName>
        <fullName evidence="15">Nitrogen regulation protein NR(I)</fullName>
    </alternativeName>
</protein>
<dbReference type="Gene3D" id="1.10.10.60">
    <property type="entry name" value="Homeodomain-like"/>
    <property type="match status" value="1"/>
</dbReference>
<name>A0ABT7NC50_9BURK</name>
<keyword evidence="8 15" id="KW-0902">Two-component regulatory system</keyword>
<keyword evidence="13 15" id="KW-0535">Nitrogen fixation</keyword>
<evidence type="ECO:0000256" key="10">
    <source>
        <dbReference type="ARBA" id="ARBA00023125"/>
    </source>
</evidence>
<dbReference type="Pfam" id="PF02954">
    <property type="entry name" value="HTH_8"/>
    <property type="match status" value="1"/>
</dbReference>
<dbReference type="PROSITE" id="PS50110">
    <property type="entry name" value="RESPONSE_REGULATORY"/>
    <property type="match status" value="1"/>
</dbReference>
<feature type="domain" description="Response regulatory" evidence="17">
    <location>
        <begin position="3"/>
        <end position="123"/>
    </location>
</feature>
<evidence type="ECO:0000256" key="4">
    <source>
        <dbReference type="ARBA" id="ARBA00022491"/>
    </source>
</evidence>
<dbReference type="Pfam" id="PF00072">
    <property type="entry name" value="Response_reg"/>
    <property type="match status" value="1"/>
</dbReference>
<keyword evidence="5 14" id="KW-0597">Phosphoprotein</keyword>
<evidence type="ECO:0000256" key="8">
    <source>
        <dbReference type="ARBA" id="ARBA00023012"/>
    </source>
</evidence>
<keyword evidence="10 15" id="KW-0238">DNA-binding</keyword>
<sequence>MKPIWIVDDDQSIRFVLEKALLREELPTRSFTNTREVLAALEDAADDESQGPQVLVSDIRMPGGSGLDLLEKIKEKLPGLPVIIMTAYSDLDSAVSAFQGGAFEYLPKPFDLPRAVELIRRAVDESQREEVAEERMVAAPEMLGQAPAMQDVFRAIGRLSQSNVTVLITGESGSGKELVARALHKHSPRASGPFVAINTAAIPKDLLESELFGHERGAFTGAQTMRRGRFEQAEGGTLFLDEIGDMPFDLQTRLLRVLSDGHFYRVGGHNAVKANVRVIAATHQDLEQRVKQGVFREDLFHRLNVIRLRLPALRERREDVPSLTRHFLQQSAKQLGVDPKRISDAALSQLSFFGFPGNVRQLENICHWLTVMAPAQLIEPKDLPPEVLVGNAGASAGLAAGASGEAAMPAFAGAIATPASASDAGADPAAAIAVTTATASTMAGTPALASPAAPSVPASSSASWEAGLEQEAQALLAAGHHDVWEALTRRFESRLILTALANTRGRRIEAAQKLGIGRNTITRKIAELHLDRAGEGEE</sequence>
<evidence type="ECO:0000256" key="3">
    <source>
        <dbReference type="ARBA" id="ARBA00022490"/>
    </source>
</evidence>
<feature type="domain" description="Sigma-54 factor interaction" evidence="16">
    <location>
        <begin position="142"/>
        <end position="371"/>
    </location>
</feature>
<dbReference type="PRINTS" id="PR01590">
    <property type="entry name" value="HTHFIS"/>
</dbReference>
<keyword evidence="11 15" id="KW-0010">Activator</keyword>
<organism evidence="18 19">
    <name type="scientific">Variovorax dokdonensis</name>
    <dbReference type="NCBI Taxonomy" id="344883"/>
    <lineage>
        <taxon>Bacteria</taxon>
        <taxon>Pseudomonadati</taxon>
        <taxon>Pseudomonadota</taxon>
        <taxon>Betaproteobacteria</taxon>
        <taxon>Burkholderiales</taxon>
        <taxon>Comamonadaceae</taxon>
        <taxon>Variovorax</taxon>
    </lineage>
</organism>
<keyword evidence="12 15" id="KW-0804">Transcription</keyword>
<dbReference type="Pfam" id="PF25601">
    <property type="entry name" value="AAA_lid_14"/>
    <property type="match status" value="1"/>
</dbReference>
<keyword evidence="9 15" id="KW-0805">Transcription regulation</keyword>
<evidence type="ECO:0000259" key="17">
    <source>
        <dbReference type="PROSITE" id="PS50110"/>
    </source>
</evidence>
<evidence type="ECO:0000256" key="13">
    <source>
        <dbReference type="ARBA" id="ARBA00023231"/>
    </source>
</evidence>
<dbReference type="InterPro" id="IPR058031">
    <property type="entry name" value="AAA_lid_NorR"/>
</dbReference>
<evidence type="ECO:0000256" key="9">
    <source>
        <dbReference type="ARBA" id="ARBA00023015"/>
    </source>
</evidence>
<accession>A0ABT7NC50</accession>
<evidence type="ECO:0000256" key="14">
    <source>
        <dbReference type="PROSITE-ProRule" id="PRU00169"/>
    </source>
</evidence>
<dbReference type="Proteomes" id="UP001174908">
    <property type="component" value="Unassembled WGS sequence"/>
</dbReference>
<dbReference type="SUPFAM" id="SSF52540">
    <property type="entry name" value="P-loop containing nucleoside triphosphate hydrolases"/>
    <property type="match status" value="1"/>
</dbReference>
<evidence type="ECO:0000256" key="7">
    <source>
        <dbReference type="ARBA" id="ARBA00022840"/>
    </source>
</evidence>
<dbReference type="NCBIfam" id="TIGR01818">
    <property type="entry name" value="ntrC"/>
    <property type="match status" value="1"/>
</dbReference>
<dbReference type="SMART" id="SM00382">
    <property type="entry name" value="AAA"/>
    <property type="match status" value="1"/>
</dbReference>
<dbReference type="InterPro" id="IPR001789">
    <property type="entry name" value="Sig_transdc_resp-reg_receiver"/>
</dbReference>
<dbReference type="PANTHER" id="PTHR32071:SF95">
    <property type="entry name" value="DNA-BINDING TRANSCRIPTIONAL REGULATOR NTRC"/>
    <property type="match status" value="1"/>
</dbReference>